<keyword evidence="9" id="KW-1185">Reference proteome</keyword>
<feature type="region of interest" description="Disordered" evidence="7">
    <location>
        <begin position="255"/>
        <end position="292"/>
    </location>
</feature>
<feature type="region of interest" description="Disordered" evidence="7">
    <location>
        <begin position="1"/>
        <end position="43"/>
    </location>
</feature>
<evidence type="ECO:0000256" key="1">
    <source>
        <dbReference type="ARBA" id="ARBA00007220"/>
    </source>
</evidence>
<evidence type="ECO:0000256" key="4">
    <source>
        <dbReference type="ARBA" id="ARBA00022741"/>
    </source>
</evidence>
<name>A0A8T0I264_CERPU</name>
<dbReference type="GO" id="GO:0005524">
    <property type="term" value="F:ATP binding"/>
    <property type="evidence" value="ECO:0007669"/>
    <property type="project" value="InterPro"/>
</dbReference>
<dbReference type="InterPro" id="IPR033690">
    <property type="entry name" value="Adenylat_kinase_CS"/>
</dbReference>
<evidence type="ECO:0000313" key="8">
    <source>
        <dbReference type="EMBL" id="KAG0576753.1"/>
    </source>
</evidence>
<proteinExistence type="inferred from homology"/>
<organism evidence="8 9">
    <name type="scientific">Ceratodon purpureus</name>
    <name type="common">Fire moss</name>
    <name type="synonym">Dicranum purpureum</name>
    <dbReference type="NCBI Taxonomy" id="3225"/>
    <lineage>
        <taxon>Eukaryota</taxon>
        <taxon>Viridiplantae</taxon>
        <taxon>Streptophyta</taxon>
        <taxon>Embryophyta</taxon>
        <taxon>Bryophyta</taxon>
        <taxon>Bryophytina</taxon>
        <taxon>Bryopsida</taxon>
        <taxon>Dicranidae</taxon>
        <taxon>Pseudoditrichales</taxon>
        <taxon>Ditrichaceae</taxon>
        <taxon>Ceratodon</taxon>
    </lineage>
</organism>
<dbReference type="PRINTS" id="PR00094">
    <property type="entry name" value="ADENYLTKNASE"/>
</dbReference>
<comment type="caution">
    <text evidence="8">The sequence shown here is derived from an EMBL/GenBank/DDBJ whole genome shotgun (WGS) entry which is preliminary data.</text>
</comment>
<protein>
    <recommendedName>
        <fullName evidence="2">adenylate kinase</fullName>
        <ecNumber evidence="2">2.7.4.3</ecNumber>
    </recommendedName>
</protein>
<dbReference type="GO" id="GO:0004017">
    <property type="term" value="F:AMP kinase activity"/>
    <property type="evidence" value="ECO:0007669"/>
    <property type="project" value="UniProtKB-EC"/>
</dbReference>
<evidence type="ECO:0000256" key="6">
    <source>
        <dbReference type="RuleBase" id="RU003330"/>
    </source>
</evidence>
<evidence type="ECO:0000256" key="5">
    <source>
        <dbReference type="ARBA" id="ARBA00022777"/>
    </source>
</evidence>
<sequence length="292" mass="32404">MGQLSTSLYGSPDGTKEEDGDEESWWETLSSMGSSSSKSSVEEKDKPIIMVLGGPGSGKGTQCSRLVKEFGFKHISLGDILREEVKQGTPIGKECSKIMKEGKLVPVNLTMELMKKAMKNSEGTTGYLLDGFPRATSQARAFQKQVKAPSLILYLHAPQNVLLNRLLSRGETSGRADDNAETIKKRFNTFKKESLPVVAFYEKSSDSVVKKICTITPPDDVYKNIQTAVKSVVSSTKQLRRHVRRRKVHINKDAEESHVKRVKSRRSKKRTINECSGHLPPPPPPQSTCIIM</sequence>
<keyword evidence="5 6" id="KW-0418">Kinase</keyword>
<dbReference type="EC" id="2.7.4.3" evidence="2"/>
<dbReference type="HAMAP" id="MF_00235">
    <property type="entry name" value="Adenylate_kinase_Adk"/>
    <property type="match status" value="1"/>
</dbReference>
<dbReference type="AlphaFoldDB" id="A0A8T0I264"/>
<dbReference type="CDD" id="cd01428">
    <property type="entry name" value="ADK"/>
    <property type="match status" value="1"/>
</dbReference>
<comment type="similarity">
    <text evidence="1 6">Belongs to the adenylate kinase family.</text>
</comment>
<evidence type="ECO:0000313" key="9">
    <source>
        <dbReference type="Proteomes" id="UP000822688"/>
    </source>
</evidence>
<keyword evidence="3 6" id="KW-0808">Transferase</keyword>
<feature type="compositionally biased region" description="Low complexity" evidence="7">
    <location>
        <begin position="30"/>
        <end position="39"/>
    </location>
</feature>
<dbReference type="PROSITE" id="PS00113">
    <property type="entry name" value="ADENYLATE_KINASE"/>
    <property type="match status" value="1"/>
</dbReference>
<feature type="compositionally biased region" description="Basic residues" evidence="7">
    <location>
        <begin position="260"/>
        <end position="270"/>
    </location>
</feature>
<gene>
    <name evidence="8" type="ORF">KC19_5G105300</name>
</gene>
<evidence type="ECO:0000256" key="2">
    <source>
        <dbReference type="ARBA" id="ARBA00012955"/>
    </source>
</evidence>
<dbReference type="PANTHER" id="PTHR23359">
    <property type="entry name" value="NUCLEOTIDE KINASE"/>
    <property type="match status" value="1"/>
</dbReference>
<dbReference type="Proteomes" id="UP000822688">
    <property type="component" value="Chromosome 5"/>
</dbReference>
<accession>A0A8T0I264</accession>
<evidence type="ECO:0000256" key="7">
    <source>
        <dbReference type="SAM" id="MobiDB-lite"/>
    </source>
</evidence>
<dbReference type="Gene3D" id="3.40.50.300">
    <property type="entry name" value="P-loop containing nucleotide triphosphate hydrolases"/>
    <property type="match status" value="1"/>
</dbReference>
<evidence type="ECO:0000256" key="3">
    <source>
        <dbReference type="ARBA" id="ARBA00022679"/>
    </source>
</evidence>
<dbReference type="EMBL" id="CM026425">
    <property type="protein sequence ID" value="KAG0576753.1"/>
    <property type="molecule type" value="Genomic_DNA"/>
</dbReference>
<keyword evidence="4" id="KW-0547">Nucleotide-binding</keyword>
<dbReference type="InterPro" id="IPR027417">
    <property type="entry name" value="P-loop_NTPase"/>
</dbReference>
<reference evidence="8" key="1">
    <citation type="submission" date="2020-06" db="EMBL/GenBank/DDBJ databases">
        <title>WGS assembly of Ceratodon purpureus strain R40.</title>
        <authorList>
            <person name="Carey S.B."/>
            <person name="Jenkins J."/>
            <person name="Shu S."/>
            <person name="Lovell J.T."/>
            <person name="Sreedasyam A."/>
            <person name="Maumus F."/>
            <person name="Tiley G.P."/>
            <person name="Fernandez-Pozo N."/>
            <person name="Barry K."/>
            <person name="Chen C."/>
            <person name="Wang M."/>
            <person name="Lipzen A."/>
            <person name="Daum C."/>
            <person name="Saski C.A."/>
            <person name="Payton A.C."/>
            <person name="Mcbreen J.C."/>
            <person name="Conrad R.E."/>
            <person name="Kollar L.M."/>
            <person name="Olsson S."/>
            <person name="Huttunen S."/>
            <person name="Landis J.B."/>
            <person name="Wickett N.J."/>
            <person name="Johnson M.G."/>
            <person name="Rensing S.A."/>
            <person name="Grimwood J."/>
            <person name="Schmutz J."/>
            <person name="Mcdaniel S.F."/>
        </authorList>
    </citation>
    <scope>NUCLEOTIDE SEQUENCE</scope>
    <source>
        <strain evidence="8">R40</strain>
    </source>
</reference>
<dbReference type="SUPFAM" id="SSF52540">
    <property type="entry name" value="P-loop containing nucleoside triphosphate hydrolases"/>
    <property type="match status" value="1"/>
</dbReference>
<feature type="compositionally biased region" description="Acidic residues" evidence="7">
    <location>
        <begin position="16"/>
        <end position="25"/>
    </location>
</feature>
<dbReference type="InterPro" id="IPR000850">
    <property type="entry name" value="Adenylat/UMP-CMP_kin"/>
</dbReference>
<dbReference type="Pfam" id="PF00406">
    <property type="entry name" value="ADK"/>
    <property type="match status" value="1"/>
</dbReference>